<dbReference type="Gene3D" id="3.30.420.10">
    <property type="entry name" value="Ribonuclease H-like superfamily/Ribonuclease H"/>
    <property type="match status" value="1"/>
</dbReference>
<dbReference type="Pfam" id="PF13358">
    <property type="entry name" value="DDE_3"/>
    <property type="match status" value="1"/>
</dbReference>
<dbReference type="EMBL" id="ML976817">
    <property type="protein sequence ID" value="KAF1964024.1"/>
    <property type="molecule type" value="Genomic_DNA"/>
</dbReference>
<organism evidence="2 3">
    <name type="scientific">Bimuria novae-zelandiae CBS 107.79</name>
    <dbReference type="NCBI Taxonomy" id="1447943"/>
    <lineage>
        <taxon>Eukaryota</taxon>
        <taxon>Fungi</taxon>
        <taxon>Dikarya</taxon>
        <taxon>Ascomycota</taxon>
        <taxon>Pezizomycotina</taxon>
        <taxon>Dothideomycetes</taxon>
        <taxon>Pleosporomycetidae</taxon>
        <taxon>Pleosporales</taxon>
        <taxon>Massarineae</taxon>
        <taxon>Didymosphaeriaceae</taxon>
        <taxon>Bimuria</taxon>
    </lineage>
</organism>
<dbReference type="OrthoDB" id="5386133at2759"/>
<protein>
    <recommendedName>
        <fullName evidence="1">Tc1-like transposase DDE domain-containing protein</fullName>
    </recommendedName>
</protein>
<dbReference type="GO" id="GO:0003676">
    <property type="term" value="F:nucleic acid binding"/>
    <property type="evidence" value="ECO:0007669"/>
    <property type="project" value="InterPro"/>
</dbReference>
<dbReference type="AlphaFoldDB" id="A0A6A5UHA7"/>
<evidence type="ECO:0000313" key="3">
    <source>
        <dbReference type="Proteomes" id="UP000800036"/>
    </source>
</evidence>
<feature type="non-terminal residue" evidence="2">
    <location>
        <position position="1"/>
    </location>
</feature>
<dbReference type="InterPro" id="IPR038717">
    <property type="entry name" value="Tc1-like_DDE_dom"/>
</dbReference>
<dbReference type="Proteomes" id="UP000800036">
    <property type="component" value="Unassembled WGS sequence"/>
</dbReference>
<feature type="domain" description="Tc1-like transposase DDE" evidence="1">
    <location>
        <begin position="2"/>
        <end position="50"/>
    </location>
</feature>
<evidence type="ECO:0000313" key="2">
    <source>
        <dbReference type="EMBL" id="KAF1964024.1"/>
    </source>
</evidence>
<sequence>PMAIVLDNVLIYTNDKVIEVLKAAGYVVRFLPPYLPNYNPIELTFSVLKY</sequence>
<reference evidence="2" key="1">
    <citation type="journal article" date="2020" name="Stud. Mycol.">
        <title>101 Dothideomycetes genomes: a test case for predicting lifestyles and emergence of pathogens.</title>
        <authorList>
            <person name="Haridas S."/>
            <person name="Albert R."/>
            <person name="Binder M."/>
            <person name="Bloem J."/>
            <person name="Labutti K."/>
            <person name="Salamov A."/>
            <person name="Andreopoulos B."/>
            <person name="Baker S."/>
            <person name="Barry K."/>
            <person name="Bills G."/>
            <person name="Bluhm B."/>
            <person name="Cannon C."/>
            <person name="Castanera R."/>
            <person name="Culley D."/>
            <person name="Daum C."/>
            <person name="Ezra D."/>
            <person name="Gonzalez J."/>
            <person name="Henrissat B."/>
            <person name="Kuo A."/>
            <person name="Liang C."/>
            <person name="Lipzen A."/>
            <person name="Lutzoni F."/>
            <person name="Magnuson J."/>
            <person name="Mondo S."/>
            <person name="Nolan M."/>
            <person name="Ohm R."/>
            <person name="Pangilinan J."/>
            <person name="Park H.-J."/>
            <person name="Ramirez L."/>
            <person name="Alfaro M."/>
            <person name="Sun H."/>
            <person name="Tritt A."/>
            <person name="Yoshinaga Y."/>
            <person name="Zwiers L.-H."/>
            <person name="Turgeon B."/>
            <person name="Goodwin S."/>
            <person name="Spatafora J."/>
            <person name="Crous P."/>
            <person name="Grigoriev I."/>
        </authorList>
    </citation>
    <scope>NUCLEOTIDE SEQUENCE</scope>
    <source>
        <strain evidence="2">CBS 107.79</strain>
    </source>
</reference>
<name>A0A6A5UHA7_9PLEO</name>
<proteinExistence type="predicted"/>
<dbReference type="InterPro" id="IPR036397">
    <property type="entry name" value="RNaseH_sf"/>
</dbReference>
<keyword evidence="3" id="KW-1185">Reference proteome</keyword>
<gene>
    <name evidence="2" type="ORF">BU23DRAFT_494244</name>
</gene>
<evidence type="ECO:0000259" key="1">
    <source>
        <dbReference type="Pfam" id="PF13358"/>
    </source>
</evidence>
<accession>A0A6A5UHA7</accession>